<dbReference type="GO" id="GO:0006355">
    <property type="term" value="P:regulation of DNA-templated transcription"/>
    <property type="evidence" value="ECO:0007669"/>
    <property type="project" value="InterPro"/>
</dbReference>
<dbReference type="PIRSF" id="PIRSF037257">
    <property type="entry name" value="DUF1021"/>
    <property type="match status" value="1"/>
</dbReference>
<reference evidence="1 2" key="1">
    <citation type="submission" date="2016-10" db="EMBL/GenBank/DDBJ databases">
        <authorList>
            <person name="de Groot N.N."/>
        </authorList>
    </citation>
    <scope>NUCLEOTIDE SEQUENCE [LARGE SCALE GENOMIC DNA]</scope>
    <source>
        <strain evidence="1 2">DSM 19113</strain>
    </source>
</reference>
<evidence type="ECO:0000313" key="1">
    <source>
        <dbReference type="EMBL" id="SFB80085.1"/>
    </source>
</evidence>
<dbReference type="PANTHER" id="PTHR40026">
    <property type="entry name" value="PROTEIN VEG"/>
    <property type="match status" value="1"/>
</dbReference>
<dbReference type="AlphaFoldDB" id="A0A1I1DYT2"/>
<dbReference type="STRING" id="283737.SAMN05660453_0208"/>
<dbReference type="Proteomes" id="UP000199376">
    <property type="component" value="Unassembled WGS sequence"/>
</dbReference>
<protein>
    <submittedName>
        <fullName evidence="1">Uncharacterized protein Veg</fullName>
    </submittedName>
</protein>
<dbReference type="OrthoDB" id="5469at2"/>
<gene>
    <name evidence="1" type="ORF">SAMN05660453_0208</name>
</gene>
<dbReference type="Gene3D" id="2.30.30.100">
    <property type="match status" value="1"/>
</dbReference>
<dbReference type="PANTHER" id="PTHR40026:SF1">
    <property type="entry name" value="PROTEIN VEG"/>
    <property type="match status" value="1"/>
</dbReference>
<organism evidence="1 2">
    <name type="scientific">Fructobacillus durionis</name>
    <dbReference type="NCBI Taxonomy" id="283737"/>
    <lineage>
        <taxon>Bacteria</taxon>
        <taxon>Bacillati</taxon>
        <taxon>Bacillota</taxon>
        <taxon>Bacilli</taxon>
        <taxon>Lactobacillales</taxon>
        <taxon>Lactobacillaceae</taxon>
        <taxon>Fructobacillus</taxon>
    </lineage>
</organism>
<dbReference type="Pfam" id="PF06257">
    <property type="entry name" value="VEG"/>
    <property type="match status" value="1"/>
</dbReference>
<dbReference type="RefSeq" id="WP_091501178.1">
    <property type="nucleotide sequence ID" value="NZ_FOLI01000001.1"/>
</dbReference>
<keyword evidence="2" id="KW-1185">Reference proteome</keyword>
<evidence type="ECO:0000313" key="2">
    <source>
        <dbReference type="Proteomes" id="UP000199376"/>
    </source>
</evidence>
<name>A0A1I1DYT2_9LACO</name>
<dbReference type="EMBL" id="FOLI01000001">
    <property type="protein sequence ID" value="SFB80085.1"/>
    <property type="molecule type" value="Genomic_DNA"/>
</dbReference>
<accession>A0A1I1DYT2</accession>
<dbReference type="InterPro" id="IPR009366">
    <property type="entry name" value="Protein_Veg"/>
</dbReference>
<sequence>MSTLEEIKSRLDAHIGEEVTVVSQAGRKKYTRRSGILRSTFPSLFVVELDEEAQFERASYSYTDVLTKNVDIDFAD</sequence>
<proteinExistence type="predicted"/>